<keyword evidence="8 12" id="KW-0472">Membrane</keyword>
<keyword evidence="7 12" id="KW-1133">Transmembrane helix</keyword>
<accession>A0AAJ0NGF3</accession>
<dbReference type="GO" id="GO:0015031">
    <property type="term" value="P:protein transport"/>
    <property type="evidence" value="ECO:0007669"/>
    <property type="project" value="UniProtKB-KW"/>
</dbReference>
<proteinExistence type="inferred from homology"/>
<organism evidence="15 16">
    <name type="scientific">Staphylococcus carnosus</name>
    <dbReference type="NCBI Taxonomy" id="1281"/>
    <lineage>
        <taxon>Bacteria</taxon>
        <taxon>Bacillati</taxon>
        <taxon>Bacillota</taxon>
        <taxon>Bacilli</taxon>
        <taxon>Bacillales</taxon>
        <taxon>Staphylococcaceae</taxon>
        <taxon>Staphylococcus</taxon>
    </lineage>
</organism>
<evidence type="ECO:0000256" key="6">
    <source>
        <dbReference type="ARBA" id="ARBA00022927"/>
    </source>
</evidence>
<gene>
    <name evidence="12" type="primary">yidC</name>
    <name evidence="15" type="ORF">VV61_11495</name>
</gene>
<keyword evidence="11 12" id="KW-0449">Lipoprotein</keyword>
<dbReference type="GO" id="GO:0005886">
    <property type="term" value="C:plasma membrane"/>
    <property type="evidence" value="ECO:0007669"/>
    <property type="project" value="UniProtKB-SubCell"/>
</dbReference>
<comment type="subcellular location">
    <subcellularLocation>
        <location evidence="1 12">Cell membrane</location>
        <topology evidence="1 12">Multi-pass membrane protein</topology>
    </subcellularLocation>
</comment>
<evidence type="ECO:0000256" key="5">
    <source>
        <dbReference type="ARBA" id="ARBA00022729"/>
    </source>
</evidence>
<evidence type="ECO:0000256" key="9">
    <source>
        <dbReference type="ARBA" id="ARBA00023139"/>
    </source>
</evidence>
<evidence type="ECO:0000256" key="13">
    <source>
        <dbReference type="SAM" id="MobiDB-lite"/>
    </source>
</evidence>
<dbReference type="SMR" id="A0AAJ0NGF3"/>
<dbReference type="HAMAP" id="MF_01811">
    <property type="entry name" value="YidC_type2"/>
    <property type="match status" value="1"/>
</dbReference>
<evidence type="ECO:0000313" key="15">
    <source>
        <dbReference type="EMBL" id="KKB24524.1"/>
    </source>
</evidence>
<evidence type="ECO:0000256" key="2">
    <source>
        <dbReference type="ARBA" id="ARBA00022448"/>
    </source>
</evidence>
<dbReference type="PANTHER" id="PTHR12428">
    <property type="entry name" value="OXA1"/>
    <property type="match status" value="1"/>
</dbReference>
<keyword evidence="3 12" id="KW-1003">Cell membrane</keyword>
<dbReference type="PROSITE" id="PS51257">
    <property type="entry name" value="PROKAR_LIPOPROTEIN"/>
    <property type="match status" value="1"/>
</dbReference>
<evidence type="ECO:0000256" key="12">
    <source>
        <dbReference type="HAMAP-Rule" id="MF_01811"/>
    </source>
</evidence>
<dbReference type="Proteomes" id="UP000033530">
    <property type="component" value="Unassembled WGS sequence"/>
</dbReference>
<comment type="caution">
    <text evidence="15">The sequence shown here is derived from an EMBL/GenBank/DDBJ whole genome shotgun (WGS) entry which is preliminary data.</text>
</comment>
<evidence type="ECO:0000256" key="8">
    <source>
        <dbReference type="ARBA" id="ARBA00023136"/>
    </source>
</evidence>
<dbReference type="PANTHER" id="PTHR12428:SF65">
    <property type="entry name" value="CYTOCHROME C OXIDASE ASSEMBLY PROTEIN COX18, MITOCHONDRIAL"/>
    <property type="match status" value="1"/>
</dbReference>
<evidence type="ECO:0000256" key="10">
    <source>
        <dbReference type="ARBA" id="ARBA00023186"/>
    </source>
</evidence>
<sequence>MKKKALLPLLLGIMVFLAGCDYSKPENRTGFFYNTFVKNMDNIIHWLGASFNNDYGLAIIVLVLAIRIIVLPFMLSNYKNSHMMREKMIIAKPDMDAVKEKVQRARTQEDKMAANQEMMEVYKKYDMNPMQSMLGCLPMLIQMPIIMGLFFVLKYPSPGGITEHSHFLWFNLAKPDIWITVIAGVLYFLQAYVSTFSMPPEQKQMSYMMMIISPIMIIWVSLSSAAALGLYWSVSAAFLIVQTYIANAYYSKKAKEEVAPMIAAYEKEHGGSGNSKGAKVVSKKNKKKK</sequence>
<dbReference type="InterPro" id="IPR028055">
    <property type="entry name" value="YidC/Oxa/ALB_C"/>
</dbReference>
<dbReference type="GO" id="GO:0051205">
    <property type="term" value="P:protein insertion into membrane"/>
    <property type="evidence" value="ECO:0007669"/>
    <property type="project" value="TreeGrafter"/>
</dbReference>
<dbReference type="GeneID" id="93794047"/>
<dbReference type="InterPro" id="IPR001708">
    <property type="entry name" value="YidC/ALB3/OXA1/COX18"/>
</dbReference>
<dbReference type="GO" id="GO:0032977">
    <property type="term" value="F:membrane insertase activity"/>
    <property type="evidence" value="ECO:0007669"/>
    <property type="project" value="InterPro"/>
</dbReference>
<dbReference type="EMBL" id="LAIU01000009">
    <property type="protein sequence ID" value="KKB24524.1"/>
    <property type="molecule type" value="Genomic_DNA"/>
</dbReference>
<feature type="transmembrane region" description="Helical" evidence="12">
    <location>
        <begin position="55"/>
        <end position="75"/>
    </location>
</feature>
<comment type="similarity">
    <text evidence="12">Belongs to the OXA1/ALB3/YidC family. Type 2 subfamily.</text>
</comment>
<evidence type="ECO:0000256" key="1">
    <source>
        <dbReference type="ARBA" id="ARBA00004651"/>
    </source>
</evidence>
<keyword evidence="10 12" id="KW-0143">Chaperone</keyword>
<evidence type="ECO:0000256" key="4">
    <source>
        <dbReference type="ARBA" id="ARBA00022692"/>
    </source>
</evidence>
<feature type="transmembrane region" description="Helical" evidence="12">
    <location>
        <begin position="228"/>
        <end position="250"/>
    </location>
</feature>
<protein>
    <recommendedName>
        <fullName evidence="12">Membrane protein insertase YidC</fullName>
    </recommendedName>
    <alternativeName>
        <fullName evidence="12">Foldase YidC</fullName>
    </alternativeName>
    <alternativeName>
        <fullName evidence="12">Membrane integrase YidC</fullName>
    </alternativeName>
    <alternativeName>
        <fullName evidence="12">Membrane protein YidC</fullName>
    </alternativeName>
</protein>
<keyword evidence="9" id="KW-0564">Palmitate</keyword>
<keyword evidence="5 12" id="KW-0732">Signal</keyword>
<dbReference type="InterPro" id="IPR047196">
    <property type="entry name" value="YidC_ALB_C"/>
</dbReference>
<feature type="transmembrane region" description="Helical" evidence="12">
    <location>
        <begin position="175"/>
        <end position="193"/>
    </location>
</feature>
<feature type="transmembrane region" description="Helical" evidence="12">
    <location>
        <begin position="205"/>
        <end position="222"/>
    </location>
</feature>
<evidence type="ECO:0000259" key="14">
    <source>
        <dbReference type="Pfam" id="PF02096"/>
    </source>
</evidence>
<name>A0AAJ0NGF3_STACA</name>
<keyword evidence="4 12" id="KW-0812">Transmembrane</keyword>
<dbReference type="CDD" id="cd20070">
    <property type="entry name" value="5TM_YidC_Alb3"/>
    <property type="match status" value="1"/>
</dbReference>
<dbReference type="InterPro" id="IPR023060">
    <property type="entry name" value="YidC/YidC1/YidC2_Firmicutes"/>
</dbReference>
<reference evidence="15 16" key="1">
    <citation type="submission" date="2015-03" db="EMBL/GenBank/DDBJ databases">
        <title>Draft Genome Sequence of S. carnosus subsp. utilis LTH 7013, Isolated from South Tirolean Ham.</title>
        <authorList>
            <person name="Mueller A."/>
            <person name="Huptas C."/>
            <person name="Wenning M."/>
            <person name="Weiss A."/>
            <person name="Schmidt H."/>
        </authorList>
    </citation>
    <scope>NUCLEOTIDE SEQUENCE [LARGE SCALE GENOMIC DNA]</scope>
    <source>
        <strain evidence="15 16">LTH7013</strain>
    </source>
</reference>
<feature type="region of interest" description="Disordered" evidence="13">
    <location>
        <begin position="268"/>
        <end position="289"/>
    </location>
</feature>
<dbReference type="NCBIfam" id="TIGR03592">
    <property type="entry name" value="yidC_oxa1_cterm"/>
    <property type="match status" value="1"/>
</dbReference>
<evidence type="ECO:0000313" key="16">
    <source>
        <dbReference type="Proteomes" id="UP000033530"/>
    </source>
</evidence>
<dbReference type="AlphaFoldDB" id="A0AAJ0NGF3"/>
<feature type="domain" description="Membrane insertase YidC/Oxa/ALB C-terminal" evidence="14">
    <location>
        <begin position="55"/>
        <end position="247"/>
    </location>
</feature>
<evidence type="ECO:0000256" key="3">
    <source>
        <dbReference type="ARBA" id="ARBA00022475"/>
    </source>
</evidence>
<feature type="transmembrane region" description="Helical" evidence="12">
    <location>
        <begin position="133"/>
        <end position="155"/>
    </location>
</feature>
<evidence type="ECO:0000256" key="11">
    <source>
        <dbReference type="ARBA" id="ARBA00023288"/>
    </source>
</evidence>
<dbReference type="PRINTS" id="PR00701">
    <property type="entry name" value="60KDINNERMP"/>
</dbReference>
<keyword evidence="6 12" id="KW-0653">Protein transport</keyword>
<dbReference type="RefSeq" id="WP_015900837.1">
    <property type="nucleotide sequence ID" value="NZ_BKAO01000006.1"/>
</dbReference>
<dbReference type="Pfam" id="PF02096">
    <property type="entry name" value="60KD_IMP"/>
    <property type="match status" value="1"/>
</dbReference>
<keyword evidence="2 12" id="KW-0813">Transport</keyword>
<evidence type="ECO:0000256" key="7">
    <source>
        <dbReference type="ARBA" id="ARBA00022989"/>
    </source>
</evidence>
<comment type="function">
    <text evidence="12">Required for the insertion and/or proper folding and/or complex formation of integral membrane proteins into the membrane. Involved in integration of membrane proteins that insert both dependently and independently of the Sec translocase complex, as well as at least some lipoproteins.</text>
</comment>